<dbReference type="AlphaFoldDB" id="A0A844AUU4"/>
<dbReference type="InterPro" id="IPR003717">
    <property type="entry name" value="RecO"/>
</dbReference>
<proteinExistence type="inferred from homology"/>
<keyword evidence="4 7" id="KW-0233">DNA recombination</keyword>
<dbReference type="RefSeq" id="WP_153546078.1">
    <property type="nucleotide sequence ID" value="NZ_WIXK01000002.1"/>
</dbReference>
<dbReference type="SUPFAM" id="SSF57863">
    <property type="entry name" value="ArfGap/RecO-like zinc finger"/>
    <property type="match status" value="1"/>
</dbReference>
<dbReference type="GO" id="GO:0006310">
    <property type="term" value="P:DNA recombination"/>
    <property type="evidence" value="ECO:0007669"/>
    <property type="project" value="UniProtKB-UniRule"/>
</dbReference>
<comment type="function">
    <text evidence="7">Involved in DNA repair and RecF pathway recombination.</text>
</comment>
<feature type="domain" description="DNA replication/recombination mediator RecO N-terminal" evidence="8">
    <location>
        <begin position="1"/>
        <end position="75"/>
    </location>
</feature>
<evidence type="ECO:0000313" key="10">
    <source>
        <dbReference type="Proteomes" id="UP000436694"/>
    </source>
</evidence>
<dbReference type="InterPro" id="IPR037278">
    <property type="entry name" value="ARFGAP/RecO"/>
</dbReference>
<reference evidence="9 10" key="1">
    <citation type="submission" date="2019-10" db="EMBL/GenBank/DDBJ databases">
        <title>Epibacterium sp. nov., isolated from seawater.</title>
        <authorList>
            <person name="Zhang X."/>
            <person name="Li N."/>
        </authorList>
    </citation>
    <scope>NUCLEOTIDE SEQUENCE [LARGE SCALE GENOMIC DNA]</scope>
    <source>
        <strain evidence="9 10">SM1969</strain>
    </source>
</reference>
<keyword evidence="5 7" id="KW-0234">DNA repair</keyword>
<evidence type="ECO:0000313" key="9">
    <source>
        <dbReference type="EMBL" id="MQY42184.1"/>
    </source>
</evidence>
<dbReference type="GO" id="GO:0006302">
    <property type="term" value="P:double-strand break repair"/>
    <property type="evidence" value="ECO:0007669"/>
    <property type="project" value="TreeGrafter"/>
</dbReference>
<dbReference type="Gene3D" id="2.40.50.140">
    <property type="entry name" value="Nucleic acid-binding proteins"/>
    <property type="match status" value="1"/>
</dbReference>
<sequence>MEWRDQGILLSTRRHGESAAIIDVFTRDHGRHAGVVRGGAGRKLGPILQPGAQLDLAWRARLENHLGSYTVEPLRSRTVAAISDRLALSGLNAVTALLTFCLADREPQPELYENTEFLLDLLDKPEIWALAYVKWELQLLEVTGFGLDLERCAVTGMMQDLIYISPKTGRAVSRDGAGEWADRLLPLSPVLRGVGRGDHAEISDALQTTGHFLTHHLAPSLGNQALPIQRARFLEAFNRPR</sequence>
<dbReference type="InterPro" id="IPR012340">
    <property type="entry name" value="NA-bd_OB-fold"/>
</dbReference>
<name>A0A844AUU4_9RHOB</name>
<evidence type="ECO:0000256" key="3">
    <source>
        <dbReference type="ARBA" id="ARBA00022763"/>
    </source>
</evidence>
<evidence type="ECO:0000256" key="1">
    <source>
        <dbReference type="ARBA" id="ARBA00007452"/>
    </source>
</evidence>
<dbReference type="InterPro" id="IPR042242">
    <property type="entry name" value="RecO_C"/>
</dbReference>
<dbReference type="Pfam" id="PF11967">
    <property type="entry name" value="RecO_N"/>
    <property type="match status" value="1"/>
</dbReference>
<dbReference type="Pfam" id="PF02565">
    <property type="entry name" value="RecO_C"/>
    <property type="match status" value="1"/>
</dbReference>
<evidence type="ECO:0000256" key="2">
    <source>
        <dbReference type="ARBA" id="ARBA00021310"/>
    </source>
</evidence>
<dbReference type="GO" id="GO:0043590">
    <property type="term" value="C:bacterial nucleoid"/>
    <property type="evidence" value="ECO:0007669"/>
    <property type="project" value="TreeGrafter"/>
</dbReference>
<organism evidence="9 10">
    <name type="scientific">Tritonibacter aquimaris</name>
    <dbReference type="NCBI Taxonomy" id="2663379"/>
    <lineage>
        <taxon>Bacteria</taxon>
        <taxon>Pseudomonadati</taxon>
        <taxon>Pseudomonadota</taxon>
        <taxon>Alphaproteobacteria</taxon>
        <taxon>Rhodobacterales</taxon>
        <taxon>Paracoccaceae</taxon>
        <taxon>Tritonibacter</taxon>
    </lineage>
</organism>
<dbReference type="Proteomes" id="UP000436694">
    <property type="component" value="Unassembled WGS sequence"/>
</dbReference>
<dbReference type="Gene3D" id="1.20.1440.120">
    <property type="entry name" value="Recombination protein O, C-terminal domain"/>
    <property type="match status" value="1"/>
</dbReference>
<evidence type="ECO:0000256" key="6">
    <source>
        <dbReference type="ARBA" id="ARBA00033409"/>
    </source>
</evidence>
<protein>
    <recommendedName>
        <fullName evidence="2 7">DNA repair protein RecO</fullName>
    </recommendedName>
    <alternativeName>
        <fullName evidence="6 7">Recombination protein O</fullName>
    </alternativeName>
</protein>
<accession>A0A844AUU4</accession>
<keyword evidence="10" id="KW-1185">Reference proteome</keyword>
<dbReference type="InterPro" id="IPR022572">
    <property type="entry name" value="DNA_rep/recomb_RecO_N"/>
</dbReference>
<evidence type="ECO:0000259" key="8">
    <source>
        <dbReference type="Pfam" id="PF11967"/>
    </source>
</evidence>
<dbReference type="EMBL" id="WIXK01000002">
    <property type="protein sequence ID" value="MQY42184.1"/>
    <property type="molecule type" value="Genomic_DNA"/>
</dbReference>
<evidence type="ECO:0000256" key="5">
    <source>
        <dbReference type="ARBA" id="ARBA00023204"/>
    </source>
</evidence>
<dbReference type="PANTHER" id="PTHR33991:SF1">
    <property type="entry name" value="DNA REPAIR PROTEIN RECO"/>
    <property type="match status" value="1"/>
</dbReference>
<evidence type="ECO:0000256" key="7">
    <source>
        <dbReference type="HAMAP-Rule" id="MF_00201"/>
    </source>
</evidence>
<dbReference type="SUPFAM" id="SSF50249">
    <property type="entry name" value="Nucleic acid-binding proteins"/>
    <property type="match status" value="1"/>
</dbReference>
<dbReference type="HAMAP" id="MF_00201">
    <property type="entry name" value="RecO"/>
    <property type="match status" value="1"/>
</dbReference>
<dbReference type="NCBIfam" id="TIGR00613">
    <property type="entry name" value="reco"/>
    <property type="match status" value="1"/>
</dbReference>
<keyword evidence="3 7" id="KW-0227">DNA damage</keyword>
<gene>
    <name evidence="7 9" type="primary">recO</name>
    <name evidence="9" type="ORF">GG681_05990</name>
</gene>
<evidence type="ECO:0000256" key="4">
    <source>
        <dbReference type="ARBA" id="ARBA00023172"/>
    </source>
</evidence>
<dbReference type="PANTHER" id="PTHR33991">
    <property type="entry name" value="DNA REPAIR PROTEIN RECO"/>
    <property type="match status" value="1"/>
</dbReference>
<comment type="caution">
    <text evidence="9">The sequence shown here is derived from an EMBL/GenBank/DDBJ whole genome shotgun (WGS) entry which is preliminary data.</text>
</comment>
<comment type="similarity">
    <text evidence="1 7">Belongs to the RecO family.</text>
</comment>